<dbReference type="VEuPathDB" id="TriTrypDB:BSAL_37685"/>
<name>A0A0S4KP24_BODSA</name>
<protein>
    <submittedName>
        <fullName evidence="2">Uncharacterized protein</fullName>
    </submittedName>
</protein>
<dbReference type="Proteomes" id="UP000051952">
    <property type="component" value="Unassembled WGS sequence"/>
</dbReference>
<reference evidence="3" key="1">
    <citation type="submission" date="2015-09" db="EMBL/GenBank/DDBJ databases">
        <authorList>
            <consortium name="Pathogen Informatics"/>
        </authorList>
    </citation>
    <scope>NUCLEOTIDE SEQUENCE [LARGE SCALE GENOMIC DNA]</scope>
    <source>
        <strain evidence="3">Lake Konstanz</strain>
    </source>
</reference>
<accession>A0A0S4KP24</accession>
<dbReference type="OrthoDB" id="250351at2759"/>
<dbReference type="OMA" id="FRWSELL"/>
<feature type="region of interest" description="Disordered" evidence="1">
    <location>
        <begin position="1"/>
        <end position="23"/>
    </location>
</feature>
<dbReference type="AlphaFoldDB" id="A0A0S4KP24"/>
<proteinExistence type="predicted"/>
<evidence type="ECO:0000256" key="1">
    <source>
        <dbReference type="SAM" id="MobiDB-lite"/>
    </source>
</evidence>
<sequence>MFRFKDITCSPTGGKDSAAGKPRRQFRVGSDDYEYQWFRWSELFHIRNPITPKGRALCLADAHTWSEHPWMKKCPTFVDHIYGTPAFWEMRKALALHSWFQTLSRELIHHYGGTGGDSAAVLNDTAAVEVVDAAQPPGMNPPFLALHVRRGDYENFCRQTAKSSGVKKFRTAPFVWSMRATDAQLTDVVGLRPDQRPKQLSSSFMASCFPTTQKIISHVGALCTKNPLIRFLYLATNSRSFLEELSSGLAASEVPCARRLPVVTLQKYLDEQHALGDLKAKYHGYWGRRQWSLEAIKTEDADDIRTSATISPAVITETERSLLDVNILSFSSSMVLNKYSTFSQSAIDFRMVREGTLNGTMIYWW</sequence>
<organism evidence="2 3">
    <name type="scientific">Bodo saltans</name>
    <name type="common">Flagellated protozoan</name>
    <dbReference type="NCBI Taxonomy" id="75058"/>
    <lineage>
        <taxon>Eukaryota</taxon>
        <taxon>Discoba</taxon>
        <taxon>Euglenozoa</taxon>
        <taxon>Kinetoplastea</taxon>
        <taxon>Metakinetoplastina</taxon>
        <taxon>Eubodonida</taxon>
        <taxon>Bodonidae</taxon>
        <taxon>Bodo</taxon>
    </lineage>
</organism>
<gene>
    <name evidence="2" type="ORF">BSAL_37685</name>
</gene>
<dbReference type="Gene3D" id="3.40.50.11350">
    <property type="match status" value="1"/>
</dbReference>
<evidence type="ECO:0000313" key="2">
    <source>
        <dbReference type="EMBL" id="CUI15305.1"/>
    </source>
</evidence>
<dbReference type="EMBL" id="CYKH01002046">
    <property type="protein sequence ID" value="CUI15305.1"/>
    <property type="molecule type" value="Genomic_DNA"/>
</dbReference>
<evidence type="ECO:0000313" key="3">
    <source>
        <dbReference type="Proteomes" id="UP000051952"/>
    </source>
</evidence>
<keyword evidence="3" id="KW-1185">Reference proteome</keyword>